<keyword evidence="4" id="KW-1185">Reference proteome</keyword>
<reference evidence="4" key="1">
    <citation type="journal article" date="2019" name="Int. J. Syst. Evol. Microbiol.">
        <title>The Global Catalogue of Microorganisms (GCM) 10K type strain sequencing project: providing services to taxonomists for standard genome sequencing and annotation.</title>
        <authorList>
            <consortium name="The Broad Institute Genomics Platform"/>
            <consortium name="The Broad Institute Genome Sequencing Center for Infectious Disease"/>
            <person name="Wu L."/>
            <person name="Ma J."/>
        </authorList>
    </citation>
    <scope>NUCLEOTIDE SEQUENCE [LARGE SCALE GENOMIC DNA]</scope>
    <source>
        <strain evidence="4">JCM 3369</strain>
    </source>
</reference>
<accession>A0ABW2CW13</accession>
<protein>
    <submittedName>
        <fullName evidence="3">DUF397 domain-containing protein</fullName>
    </submittedName>
</protein>
<dbReference type="RefSeq" id="WP_378047861.1">
    <property type="nucleotide sequence ID" value="NZ_JBHSXE010000001.1"/>
</dbReference>
<feature type="domain" description="DUF397" evidence="2">
    <location>
        <begin position="31"/>
        <end position="48"/>
    </location>
</feature>
<name>A0ABW2CW13_9ACTN</name>
<evidence type="ECO:0000313" key="4">
    <source>
        <dbReference type="Proteomes" id="UP001596380"/>
    </source>
</evidence>
<organism evidence="3 4">
    <name type="scientific">Actinomadura yumaensis</name>
    <dbReference type="NCBI Taxonomy" id="111807"/>
    <lineage>
        <taxon>Bacteria</taxon>
        <taxon>Bacillati</taxon>
        <taxon>Actinomycetota</taxon>
        <taxon>Actinomycetes</taxon>
        <taxon>Streptosporangiales</taxon>
        <taxon>Thermomonosporaceae</taxon>
        <taxon>Actinomadura</taxon>
    </lineage>
</organism>
<evidence type="ECO:0000313" key="3">
    <source>
        <dbReference type="EMBL" id="MFC6885205.1"/>
    </source>
</evidence>
<feature type="domain" description="DUF397" evidence="2">
    <location>
        <begin position="11"/>
        <end position="28"/>
    </location>
</feature>
<feature type="region of interest" description="Disordered" evidence="1">
    <location>
        <begin position="1"/>
        <end position="21"/>
    </location>
</feature>
<dbReference type="Proteomes" id="UP001596380">
    <property type="component" value="Unassembled WGS sequence"/>
</dbReference>
<gene>
    <name evidence="3" type="ORF">ACFQKB_35990</name>
</gene>
<comment type="caution">
    <text evidence="3">The sequence shown here is derived from an EMBL/GenBank/DDBJ whole genome shotgun (WGS) entry which is preliminary data.</text>
</comment>
<dbReference type="InterPro" id="IPR007278">
    <property type="entry name" value="DUF397"/>
</dbReference>
<feature type="domain" description="DUF397" evidence="2">
    <location>
        <begin position="50"/>
        <end position="102"/>
    </location>
</feature>
<dbReference type="Pfam" id="PF04149">
    <property type="entry name" value="DUF397"/>
    <property type="match status" value="3"/>
</dbReference>
<evidence type="ECO:0000256" key="1">
    <source>
        <dbReference type="SAM" id="MobiDB-lite"/>
    </source>
</evidence>
<dbReference type="EMBL" id="JBHSXS010000035">
    <property type="protein sequence ID" value="MFC6885205.1"/>
    <property type="molecule type" value="Genomic_DNA"/>
</dbReference>
<evidence type="ECO:0000259" key="2">
    <source>
        <dbReference type="Pfam" id="PF04149"/>
    </source>
</evidence>
<sequence>MSIPELPDAIWRKSSRSGGNEGSCVEVAEIWQKSSYSGGDEGSCVEVAEAWQKSSHSGASEGSCVELAGAGRMVAARDSKDPGGPVLCFGVEAWRSFAGEVKGGAYDLVRV</sequence>
<proteinExistence type="predicted"/>